<dbReference type="SUPFAM" id="SSF55486">
    <property type="entry name" value="Metalloproteases ('zincins'), catalytic domain"/>
    <property type="match status" value="1"/>
</dbReference>
<dbReference type="SUPFAM" id="SSF63737">
    <property type="entry name" value="Leukotriene A4 hydrolase N-terminal domain"/>
    <property type="match status" value="1"/>
</dbReference>
<dbReference type="InterPro" id="IPR045357">
    <property type="entry name" value="Aminopeptidase_N-like_N"/>
</dbReference>
<keyword evidence="5" id="KW-1185">Reference proteome</keyword>
<feature type="domain" description="Peptidase M1 membrane alanine aminopeptidase" evidence="2">
    <location>
        <begin position="395"/>
        <end position="590"/>
    </location>
</feature>
<dbReference type="Gene3D" id="2.60.40.1730">
    <property type="entry name" value="tricorn interacting facor f3 domain"/>
    <property type="match status" value="1"/>
</dbReference>
<evidence type="ECO:0000256" key="1">
    <source>
        <dbReference type="SAM" id="MobiDB-lite"/>
    </source>
</evidence>
<dbReference type="GO" id="GO:0006508">
    <property type="term" value="P:proteolysis"/>
    <property type="evidence" value="ECO:0007669"/>
    <property type="project" value="TreeGrafter"/>
</dbReference>
<evidence type="ECO:0000259" key="2">
    <source>
        <dbReference type="Pfam" id="PF01433"/>
    </source>
</evidence>
<dbReference type="OrthoDB" id="263805at2759"/>
<dbReference type="InterPro" id="IPR042097">
    <property type="entry name" value="Aminopeptidase_N-like_N_sf"/>
</dbReference>
<dbReference type="KEGG" id="lmat:92511652"/>
<dbReference type="InterPro" id="IPR014782">
    <property type="entry name" value="Peptidase_M1_dom"/>
</dbReference>
<accession>A0A836H6S2</accession>
<feature type="region of interest" description="Disordered" evidence="1">
    <location>
        <begin position="145"/>
        <end position="185"/>
    </location>
</feature>
<evidence type="ECO:0008006" key="6">
    <source>
        <dbReference type="Google" id="ProtNLM"/>
    </source>
</evidence>
<sequence length="631" mass="67659">MAGTLMGSPPYIWNPFLCNLQLVLNRPSSGGAIRAGCRYHGTSTIRYRREPYCDADSSDAKASISSGASTPLGWSEYDVFLRHRRLIAEKNALHVHALTAAGGIYKDAKVLEVQSYQVRCVSAADRAATGPLKIVSVEQEDAEAAAAGSHSTTGGFGVAKKTRESPKGSKRVRTAGKESDARTPAASFRPAAVDWGSKLVLFEGGGGLPPFSEVDLTVHFVGTVQSFDHGGLYAARSSDSQSSAEDVPLLTHFEVRYARCAFPSPDDPQYRLDWTITSIQLPSSFRTVLTNGQERGRKVLAAQHAIQLSFAPCGPLPVYAFSFACFPDGGKPETGSTDAVGLEVVKGNLDVLKFAADARIRRIEAGAVSYVPVPIRVLARPQARIATATLERVLRITIEAVTALQQLFQCPLPLLQCEHFDVLLGPTMPYISGMEHHCSIILNETIYQANMKAVSASGGGGSNTNAEVAQAKLIVHEVTHHWMGNALGLPFAVKEGICQVIEQLVGDTLLGKPMRKYKADSGASAKAESSPPSASTAKAAKGVIQAPERGHEFTGVSYQNSLSAIKRLVAERGFDSFVMFLRQLIHDHYVAPAIAVEEEGGVEVLRRIGAAMAPPPYLSTEQFLRAAESSL</sequence>
<feature type="domain" description="Aminopeptidase N-like N-terminal" evidence="3">
    <location>
        <begin position="213"/>
        <end position="305"/>
    </location>
</feature>
<gene>
    <name evidence="4" type="ORF">LSCM1_01533</name>
</gene>
<evidence type="ECO:0000313" key="4">
    <source>
        <dbReference type="EMBL" id="KAG5471445.1"/>
    </source>
</evidence>
<dbReference type="Gene3D" id="1.10.390.10">
    <property type="entry name" value="Neutral Protease Domain 2"/>
    <property type="match status" value="1"/>
</dbReference>
<reference evidence="5" key="2">
    <citation type="journal article" date="2021" name="Sci. Data">
        <title>Chromosome-scale genome sequencing, assembly and annotation of six genomes from subfamily Leishmaniinae.</title>
        <authorList>
            <person name="Almutairi H."/>
            <person name="Urbaniak M.D."/>
            <person name="Bates M.D."/>
            <person name="Jariyapan N."/>
            <person name="Kwakye-Nuako G."/>
            <person name="Thomaz Soccol V."/>
            <person name="Al-Salem W.S."/>
            <person name="Dillon R.J."/>
            <person name="Bates P.A."/>
            <person name="Gatherer D."/>
        </authorList>
    </citation>
    <scope>NUCLEOTIDE SEQUENCE [LARGE SCALE GENOMIC DNA]</scope>
</reference>
<dbReference type="GeneID" id="92511652"/>
<dbReference type="GO" id="GO:0042277">
    <property type="term" value="F:peptide binding"/>
    <property type="evidence" value="ECO:0007669"/>
    <property type="project" value="TreeGrafter"/>
</dbReference>
<dbReference type="GO" id="GO:0016020">
    <property type="term" value="C:membrane"/>
    <property type="evidence" value="ECO:0007669"/>
    <property type="project" value="TreeGrafter"/>
</dbReference>
<dbReference type="GO" id="GO:0008270">
    <property type="term" value="F:zinc ion binding"/>
    <property type="evidence" value="ECO:0007669"/>
    <property type="project" value="InterPro"/>
</dbReference>
<evidence type="ECO:0000259" key="3">
    <source>
        <dbReference type="Pfam" id="PF17900"/>
    </source>
</evidence>
<dbReference type="InterPro" id="IPR050344">
    <property type="entry name" value="Peptidase_M1_aminopeptidases"/>
</dbReference>
<dbReference type="GO" id="GO:0070006">
    <property type="term" value="F:metalloaminopeptidase activity"/>
    <property type="evidence" value="ECO:0007669"/>
    <property type="project" value="TreeGrafter"/>
</dbReference>
<protein>
    <recommendedName>
        <fullName evidence="6">Aminopeptidase</fullName>
    </recommendedName>
</protein>
<dbReference type="PANTHER" id="PTHR11533">
    <property type="entry name" value="PROTEASE M1 ZINC METALLOPROTEASE"/>
    <property type="match status" value="1"/>
</dbReference>
<dbReference type="InterPro" id="IPR027268">
    <property type="entry name" value="Peptidase_M4/M1_CTD_sf"/>
</dbReference>
<dbReference type="PANTHER" id="PTHR11533:SF299">
    <property type="entry name" value="AMINOPEPTIDASE"/>
    <property type="match status" value="1"/>
</dbReference>
<dbReference type="RefSeq" id="XP_067176419.1">
    <property type="nucleotide sequence ID" value="XM_067319140.1"/>
</dbReference>
<evidence type="ECO:0000313" key="5">
    <source>
        <dbReference type="Proteomes" id="UP000673552"/>
    </source>
</evidence>
<dbReference type="GO" id="GO:0005615">
    <property type="term" value="C:extracellular space"/>
    <property type="evidence" value="ECO:0007669"/>
    <property type="project" value="TreeGrafter"/>
</dbReference>
<dbReference type="Proteomes" id="UP000673552">
    <property type="component" value="Unassembled WGS sequence"/>
</dbReference>
<reference evidence="5" key="1">
    <citation type="journal article" date="2021" name="Microbiol. Resour. Announc.">
        <title>LGAAP: Leishmaniinae Genome Assembly and Annotation Pipeline.</title>
        <authorList>
            <person name="Almutairi H."/>
            <person name="Urbaniak M.D."/>
            <person name="Bates M.D."/>
            <person name="Jariyapan N."/>
            <person name="Kwakye-Nuako G."/>
            <person name="Thomaz-Soccol V."/>
            <person name="Al-Salem W.S."/>
            <person name="Dillon R.J."/>
            <person name="Bates P.A."/>
            <person name="Gatherer D."/>
        </authorList>
    </citation>
    <scope>NUCLEOTIDE SEQUENCE [LARGE SCALE GENOMIC DNA]</scope>
</reference>
<comment type="caution">
    <text evidence="4">The sequence shown here is derived from an EMBL/GenBank/DDBJ whole genome shotgun (WGS) entry which is preliminary data.</text>
</comment>
<dbReference type="EMBL" id="JAFEUZ010000031">
    <property type="protein sequence ID" value="KAG5471445.1"/>
    <property type="molecule type" value="Genomic_DNA"/>
</dbReference>
<dbReference type="Pfam" id="PF01433">
    <property type="entry name" value="Peptidase_M1"/>
    <property type="match status" value="1"/>
</dbReference>
<organism evidence="4 5">
    <name type="scientific">Leishmania martiniquensis</name>
    <dbReference type="NCBI Taxonomy" id="1580590"/>
    <lineage>
        <taxon>Eukaryota</taxon>
        <taxon>Discoba</taxon>
        <taxon>Euglenozoa</taxon>
        <taxon>Kinetoplastea</taxon>
        <taxon>Metakinetoplastina</taxon>
        <taxon>Trypanosomatida</taxon>
        <taxon>Trypanosomatidae</taxon>
        <taxon>Leishmaniinae</taxon>
        <taxon>Leishmania</taxon>
    </lineage>
</organism>
<name>A0A836H6S2_9TRYP</name>
<dbReference type="AlphaFoldDB" id="A0A836H6S2"/>
<proteinExistence type="predicted"/>
<dbReference type="GO" id="GO:0043171">
    <property type="term" value="P:peptide catabolic process"/>
    <property type="evidence" value="ECO:0007669"/>
    <property type="project" value="TreeGrafter"/>
</dbReference>
<dbReference type="GO" id="GO:0005737">
    <property type="term" value="C:cytoplasm"/>
    <property type="evidence" value="ECO:0007669"/>
    <property type="project" value="TreeGrafter"/>
</dbReference>
<dbReference type="Pfam" id="PF17900">
    <property type="entry name" value="Peptidase_M1_N"/>
    <property type="match status" value="1"/>
</dbReference>